<proteinExistence type="predicted"/>
<dbReference type="InterPro" id="IPR005135">
    <property type="entry name" value="Endo/exonuclease/phosphatase"/>
</dbReference>
<name>A0A0T5NU07_9RHOB</name>
<accession>A0A0T5NU07</accession>
<dbReference type="Proteomes" id="UP000051295">
    <property type="component" value="Unassembled WGS sequence"/>
</dbReference>
<dbReference type="AlphaFoldDB" id="A0A0T5NU07"/>
<dbReference type="STRING" id="1641875.XM53_12385"/>
<reference evidence="2 3" key="1">
    <citation type="submission" date="2015-04" db="EMBL/GenBank/DDBJ databases">
        <title>The draft genome sequence of Roseovarius sp.R12b.</title>
        <authorList>
            <person name="Li G."/>
            <person name="Lai Q."/>
            <person name="Shao Z."/>
            <person name="Yan P."/>
        </authorList>
    </citation>
    <scope>NUCLEOTIDE SEQUENCE [LARGE SCALE GENOMIC DNA]</scope>
    <source>
        <strain evidence="2 3">R12B</strain>
    </source>
</reference>
<dbReference type="PATRIC" id="fig|1641875.4.peg.270"/>
<keyword evidence="2" id="KW-0378">Hydrolase</keyword>
<dbReference type="Gene3D" id="3.60.10.10">
    <property type="entry name" value="Endonuclease/exonuclease/phosphatase"/>
    <property type="match status" value="1"/>
</dbReference>
<dbReference type="OrthoDB" id="9813425at2"/>
<sequence>MQDVEAATEKCRTENLRLRCASWNVHRARGADGRVDPDRVRAAIAAVLGPEGPEVLALQEADGECRPHGRILDVAGIAADTGLVWQHEDTRMRWGPQCDGFLGTILFLHPRLEVTHRDVIDLPGHCHRGAVTVEARAKGVPVRIMSMHLSLSQPLRVVQMRIIGQYLRRRPEMQTVLLGDFNEWRPWGGLMFNHRLVGHRFQGAAPRSFPAARPLLPLDRILTDRPGAVSDVRAVGTAETRAASDHLPICGTVRLTPPY</sequence>
<dbReference type="InterPro" id="IPR036691">
    <property type="entry name" value="Endo/exonu/phosph_ase_sf"/>
</dbReference>
<dbReference type="RefSeq" id="WP_057793731.1">
    <property type="nucleotide sequence ID" value="NZ_LAXJ01000010.1"/>
</dbReference>
<dbReference type="SUPFAM" id="SSF56219">
    <property type="entry name" value="DNase I-like"/>
    <property type="match status" value="1"/>
</dbReference>
<gene>
    <name evidence="2" type="ORF">XM53_12385</name>
</gene>
<dbReference type="Pfam" id="PF03372">
    <property type="entry name" value="Exo_endo_phos"/>
    <property type="match status" value="1"/>
</dbReference>
<comment type="caution">
    <text evidence="2">The sequence shown here is derived from an EMBL/GenBank/DDBJ whole genome shotgun (WGS) entry which is preliminary data.</text>
</comment>
<evidence type="ECO:0000313" key="3">
    <source>
        <dbReference type="Proteomes" id="UP000051295"/>
    </source>
</evidence>
<keyword evidence="2" id="KW-0540">Nuclease</keyword>
<keyword evidence="2" id="KW-0255">Endonuclease</keyword>
<dbReference type="GO" id="GO:0004519">
    <property type="term" value="F:endonuclease activity"/>
    <property type="evidence" value="ECO:0007669"/>
    <property type="project" value="UniProtKB-KW"/>
</dbReference>
<evidence type="ECO:0000259" key="1">
    <source>
        <dbReference type="Pfam" id="PF03372"/>
    </source>
</evidence>
<feature type="domain" description="Endonuclease/exonuclease/phosphatase" evidence="1">
    <location>
        <begin position="21"/>
        <end position="246"/>
    </location>
</feature>
<keyword evidence="3" id="KW-1185">Reference proteome</keyword>
<evidence type="ECO:0000313" key="2">
    <source>
        <dbReference type="EMBL" id="KRS12413.1"/>
    </source>
</evidence>
<dbReference type="EMBL" id="LAXJ01000010">
    <property type="protein sequence ID" value="KRS12413.1"/>
    <property type="molecule type" value="Genomic_DNA"/>
</dbReference>
<organism evidence="2 3">
    <name type="scientific">Roseovarius atlanticus</name>
    <dbReference type="NCBI Taxonomy" id="1641875"/>
    <lineage>
        <taxon>Bacteria</taxon>
        <taxon>Pseudomonadati</taxon>
        <taxon>Pseudomonadota</taxon>
        <taxon>Alphaproteobacteria</taxon>
        <taxon>Rhodobacterales</taxon>
        <taxon>Roseobacteraceae</taxon>
        <taxon>Roseovarius</taxon>
    </lineage>
</organism>
<protein>
    <submittedName>
        <fullName evidence="2">Endonuclease</fullName>
    </submittedName>
</protein>